<evidence type="ECO:0000256" key="3">
    <source>
        <dbReference type="ARBA" id="ARBA00022801"/>
    </source>
</evidence>
<dbReference type="Gene3D" id="2.60.120.560">
    <property type="entry name" value="Exo-inulinase, domain 1"/>
    <property type="match status" value="1"/>
</dbReference>
<sequence>MELFTGKYKKFEFCAKKIESKTVCKGKIILIKDKENSIEIILTKEIYHFYSVPLEQNKSYSVICENTLLEYTYLCGNEDIVENGVGFLKPNIEEEKYELVDINTWHNSPIKEQFHFIPFQNWLNDPNGLCYYRNNYHMFYQANPTEQKADFCYWGHAVSKDLVHWKYMPLAVFPQEELLENSINRGGAFSGSAIVINDELNIFFTRHVGRKDNLKDFCEYQVKAVSKDGITFQGEEILIANRPEDGMGYDFRDPKVTNIGGKPMLVLAGEHNKQAAIFVYISDDYENWKYNAILLKEKKAVCFECPDLFELDGKIVAVGALMDYTDENGRFRPTKYYIGSLEYANKFQIENEGILDFGLNFYAAQSFYAHNRRIMIGWVADFNEEHIFQEDGCYGSMSIPRELSIQEQKLFMRPVQEIYKLLGEEVHIVKKNNILSAEIPGNSYYLHLEIDGNAVSVQIAENQQEKLEFEWRNGVAEIFSSKDRQEGKRYSVKIDRLFKIEVFFDRRMVEVFLNNGEYVGTRLFYTLEKIGKCRIETGELNNIKRLELRKMKSIWRK</sequence>
<dbReference type="GO" id="GO:0004564">
    <property type="term" value="F:beta-fructofuranosidase activity"/>
    <property type="evidence" value="ECO:0007669"/>
    <property type="project" value="UniProtKB-EC"/>
</dbReference>
<dbReference type="SMART" id="SM00640">
    <property type="entry name" value="Glyco_32"/>
    <property type="match status" value="1"/>
</dbReference>
<dbReference type="AlphaFoldDB" id="A0A923RT35"/>
<dbReference type="InterPro" id="IPR018053">
    <property type="entry name" value="Glyco_hydro_32_AS"/>
</dbReference>
<evidence type="ECO:0000313" key="9">
    <source>
        <dbReference type="Proteomes" id="UP000652477"/>
    </source>
</evidence>
<dbReference type="InterPro" id="IPR013189">
    <property type="entry name" value="Glyco_hydro_32_C"/>
</dbReference>
<dbReference type="Pfam" id="PF00251">
    <property type="entry name" value="Glyco_hydro_32N"/>
    <property type="match status" value="1"/>
</dbReference>
<comment type="caution">
    <text evidence="8">The sequence shown here is derived from an EMBL/GenBank/DDBJ whole genome shotgun (WGS) entry which is preliminary data.</text>
</comment>
<evidence type="ECO:0000259" key="6">
    <source>
        <dbReference type="Pfam" id="PF00251"/>
    </source>
</evidence>
<dbReference type="InterPro" id="IPR013320">
    <property type="entry name" value="ConA-like_dom_sf"/>
</dbReference>
<comment type="similarity">
    <text evidence="1 5">Belongs to the glycosyl hydrolase 32 family.</text>
</comment>
<organism evidence="8 9">
    <name type="scientific">Mediterraneibacter hominis</name>
    <dbReference type="NCBI Taxonomy" id="2763054"/>
    <lineage>
        <taxon>Bacteria</taxon>
        <taxon>Bacillati</taxon>
        <taxon>Bacillota</taxon>
        <taxon>Clostridia</taxon>
        <taxon>Lachnospirales</taxon>
        <taxon>Lachnospiraceae</taxon>
        <taxon>Mediterraneibacter</taxon>
    </lineage>
</organism>
<dbReference type="PROSITE" id="PS00609">
    <property type="entry name" value="GLYCOSYL_HYDROL_F32"/>
    <property type="match status" value="1"/>
</dbReference>
<name>A0A923RT35_9FIRM</name>
<dbReference type="InterPro" id="IPR013148">
    <property type="entry name" value="Glyco_hydro_32_N"/>
</dbReference>
<evidence type="ECO:0000256" key="5">
    <source>
        <dbReference type="RuleBase" id="RU362110"/>
    </source>
</evidence>
<accession>A0A923RT35</accession>
<dbReference type="RefSeq" id="WP_186876577.1">
    <property type="nucleotide sequence ID" value="NZ_JACOPF010000003.1"/>
</dbReference>
<dbReference type="InterPro" id="IPR023296">
    <property type="entry name" value="Glyco_hydro_beta-prop_sf"/>
</dbReference>
<feature type="domain" description="Glycosyl hydrolase family 32 N-terminal" evidence="6">
    <location>
        <begin position="115"/>
        <end position="414"/>
    </location>
</feature>
<feature type="domain" description="Glycosyl hydrolase family 32 C-terminal" evidence="7">
    <location>
        <begin position="472"/>
        <end position="531"/>
    </location>
</feature>
<dbReference type="GO" id="GO:0005975">
    <property type="term" value="P:carbohydrate metabolic process"/>
    <property type="evidence" value="ECO:0007669"/>
    <property type="project" value="InterPro"/>
</dbReference>
<dbReference type="PANTHER" id="PTHR43101">
    <property type="entry name" value="BETA-FRUCTOSIDASE"/>
    <property type="match status" value="1"/>
</dbReference>
<reference evidence="8" key="1">
    <citation type="submission" date="2020-08" db="EMBL/GenBank/DDBJ databases">
        <title>Genome public.</title>
        <authorList>
            <person name="Liu C."/>
            <person name="Sun Q."/>
        </authorList>
    </citation>
    <scope>NUCLEOTIDE SEQUENCE</scope>
    <source>
        <strain evidence="8">NSJ-55</strain>
    </source>
</reference>
<keyword evidence="3 5" id="KW-0378">Hydrolase</keyword>
<evidence type="ECO:0000256" key="4">
    <source>
        <dbReference type="ARBA" id="ARBA00023295"/>
    </source>
</evidence>
<proteinExistence type="inferred from homology"/>
<dbReference type="EMBL" id="JACOPF010000003">
    <property type="protein sequence ID" value="MBC5689912.1"/>
    <property type="molecule type" value="Genomic_DNA"/>
</dbReference>
<dbReference type="PANTHER" id="PTHR43101:SF1">
    <property type="entry name" value="BETA-FRUCTOSIDASE"/>
    <property type="match status" value="1"/>
</dbReference>
<dbReference type="SUPFAM" id="SSF49899">
    <property type="entry name" value="Concanavalin A-like lectins/glucanases"/>
    <property type="match status" value="1"/>
</dbReference>
<evidence type="ECO:0000256" key="1">
    <source>
        <dbReference type="ARBA" id="ARBA00009902"/>
    </source>
</evidence>
<dbReference type="InterPro" id="IPR051214">
    <property type="entry name" value="GH32_Enzymes"/>
</dbReference>
<keyword evidence="4 5" id="KW-0326">Glycosidase</keyword>
<protein>
    <recommendedName>
        <fullName evidence="2">beta-fructofuranosidase</fullName>
        <ecNumber evidence="2">3.2.1.26</ecNumber>
    </recommendedName>
</protein>
<keyword evidence="9" id="KW-1185">Reference proteome</keyword>
<dbReference type="Gene3D" id="2.115.10.20">
    <property type="entry name" value="Glycosyl hydrolase domain, family 43"/>
    <property type="match status" value="1"/>
</dbReference>
<gene>
    <name evidence="8" type="ORF">H8S37_13425</name>
</gene>
<dbReference type="Proteomes" id="UP000652477">
    <property type="component" value="Unassembled WGS sequence"/>
</dbReference>
<dbReference type="Pfam" id="PF08244">
    <property type="entry name" value="Glyco_hydro_32C"/>
    <property type="match status" value="1"/>
</dbReference>
<dbReference type="SUPFAM" id="SSF75005">
    <property type="entry name" value="Arabinanase/levansucrase/invertase"/>
    <property type="match status" value="1"/>
</dbReference>
<evidence type="ECO:0000313" key="8">
    <source>
        <dbReference type="EMBL" id="MBC5689912.1"/>
    </source>
</evidence>
<evidence type="ECO:0000259" key="7">
    <source>
        <dbReference type="Pfam" id="PF08244"/>
    </source>
</evidence>
<dbReference type="InterPro" id="IPR001362">
    <property type="entry name" value="Glyco_hydro_32"/>
</dbReference>
<evidence type="ECO:0000256" key="2">
    <source>
        <dbReference type="ARBA" id="ARBA00012758"/>
    </source>
</evidence>
<dbReference type="EC" id="3.2.1.26" evidence="2"/>